<gene>
    <name evidence="1" type="ORF">SAMN05421748_108119</name>
</gene>
<accession>A0A285IHA5</accession>
<protein>
    <recommendedName>
        <fullName evidence="3">MmpS family membrane protein</fullName>
    </recommendedName>
</protein>
<evidence type="ECO:0000313" key="2">
    <source>
        <dbReference type="Proteomes" id="UP000219612"/>
    </source>
</evidence>
<reference evidence="1 2" key="1">
    <citation type="submission" date="2017-09" db="EMBL/GenBank/DDBJ databases">
        <authorList>
            <person name="Ehlers B."/>
            <person name="Leendertz F.H."/>
        </authorList>
    </citation>
    <scope>NUCLEOTIDE SEQUENCE [LARGE SCALE GENOMIC DNA]</scope>
    <source>
        <strain evidence="1 2">CGMCC 4.6857</strain>
    </source>
</reference>
<dbReference type="AlphaFoldDB" id="A0A285IHA5"/>
<organism evidence="1 2">
    <name type="scientific">Paractinoplanes atraurantiacus</name>
    <dbReference type="NCBI Taxonomy" id="1036182"/>
    <lineage>
        <taxon>Bacteria</taxon>
        <taxon>Bacillati</taxon>
        <taxon>Actinomycetota</taxon>
        <taxon>Actinomycetes</taxon>
        <taxon>Micromonosporales</taxon>
        <taxon>Micromonosporaceae</taxon>
        <taxon>Paractinoplanes</taxon>
    </lineage>
</organism>
<sequence>MRRQIEVALVAVVAALVGAAAYHAVDTWPRAAETPQPQTISIPAATFRISAEAIRIDVNPLPLTFEVTGTGPIDVTYSPDATGRTTHARVKAPWKVTVQAPPYIPANAVTLTARTTSAQDDAVVTCRIVTTEFGGTALGDDTASGPHAVANC</sequence>
<name>A0A285IHA5_9ACTN</name>
<evidence type="ECO:0000313" key="1">
    <source>
        <dbReference type="EMBL" id="SNY47349.1"/>
    </source>
</evidence>
<dbReference type="EMBL" id="OBDY01000008">
    <property type="protein sequence ID" value="SNY47349.1"/>
    <property type="molecule type" value="Genomic_DNA"/>
</dbReference>
<dbReference type="Gene3D" id="2.60.40.2880">
    <property type="entry name" value="MmpS1-5, C-terminal soluble domain"/>
    <property type="match status" value="1"/>
</dbReference>
<keyword evidence="2" id="KW-1185">Reference proteome</keyword>
<proteinExistence type="predicted"/>
<dbReference type="Proteomes" id="UP000219612">
    <property type="component" value="Unassembled WGS sequence"/>
</dbReference>
<dbReference type="RefSeq" id="WP_143234756.1">
    <property type="nucleotide sequence ID" value="NZ_OBDY01000008.1"/>
</dbReference>
<evidence type="ECO:0008006" key="3">
    <source>
        <dbReference type="Google" id="ProtNLM"/>
    </source>
</evidence>
<dbReference type="OrthoDB" id="3406002at2"/>
<dbReference type="InterPro" id="IPR038468">
    <property type="entry name" value="MmpS_C"/>
</dbReference>